<dbReference type="Proteomes" id="UP000805193">
    <property type="component" value="Unassembled WGS sequence"/>
</dbReference>
<dbReference type="EMBL" id="JABSTQ010011441">
    <property type="protein sequence ID" value="KAG0411316.1"/>
    <property type="molecule type" value="Genomic_DNA"/>
</dbReference>
<keyword evidence="2" id="KW-1185">Reference proteome</keyword>
<evidence type="ECO:0000313" key="1">
    <source>
        <dbReference type="EMBL" id="KAG0411316.1"/>
    </source>
</evidence>
<comment type="caution">
    <text evidence="1">The sequence shown here is derived from an EMBL/GenBank/DDBJ whole genome shotgun (WGS) entry which is preliminary data.</text>
</comment>
<protein>
    <submittedName>
        <fullName evidence="1">Uncharacterized protein</fullName>
    </submittedName>
</protein>
<gene>
    <name evidence="1" type="ORF">HPB47_011556</name>
</gene>
<accession>A0AC60NWA5</accession>
<sequence length="637" mass="70000">MVKELRVHLSPPVIKDARGQVLANTAGPYAEGDTVRLSCEVDQHEHDVKLDWERDGMLLKTPLGTVATSSGGRKNVLSLGPLRRADLHARVVCEATSNVSLPTAASLVVDVFHEHDVKLDWQRDGMLLKTPLGTVATSSGGRKNVLSLGPLRRADLHARLVCEATSNVSLPTAASLVVDVFRKYVDAGTIAMATSSAGLGFECEATGSRPPANISWFLDGRPMDPGFSHASLEGNVSRSILLMPASERHARLLECRATNGQLPHDRGAVSRFFKVDLSHKPEVSLRLGTGLNGSHITEGSDVYLECSVVAASRITDVAWYHEGRELKGEGQEALVTSRYLVIRRVTRKEMGRYTCRATSAEGETVESPPFYLRVQHAPRCRSHEETRIPLGPNDVVNVTCDVEADPSDDLSYSWLIEDDAGKTRPVPGVGARSRTVQLLAQLRLHHAALFCWAQNSVGEQRERCRFNFILKLEASRDLSCTAGNYTDTSFTLRCRTSRRNVTRLRFEVYDATMRNRSERAFWSAQPDGVSVGGLTPATDYLVVVRTEGAVFETYVRTLTPAQTLKGRSDSPTGSKWTQFTGITLYLCGIAAVTAILLGTCLVVFLKHHRHRRKRSARRATASSEGGDHKVYIDADVF</sequence>
<name>A0AC60NWA5_IXOPE</name>
<evidence type="ECO:0000313" key="2">
    <source>
        <dbReference type="Proteomes" id="UP000805193"/>
    </source>
</evidence>
<proteinExistence type="predicted"/>
<organism evidence="1 2">
    <name type="scientific">Ixodes persulcatus</name>
    <name type="common">Taiga tick</name>
    <dbReference type="NCBI Taxonomy" id="34615"/>
    <lineage>
        <taxon>Eukaryota</taxon>
        <taxon>Metazoa</taxon>
        <taxon>Ecdysozoa</taxon>
        <taxon>Arthropoda</taxon>
        <taxon>Chelicerata</taxon>
        <taxon>Arachnida</taxon>
        <taxon>Acari</taxon>
        <taxon>Parasitiformes</taxon>
        <taxon>Ixodida</taxon>
        <taxon>Ixodoidea</taxon>
        <taxon>Ixodidae</taxon>
        <taxon>Ixodinae</taxon>
        <taxon>Ixodes</taxon>
    </lineage>
</organism>
<reference evidence="1 2" key="1">
    <citation type="journal article" date="2020" name="Cell">
        <title>Large-Scale Comparative Analyses of Tick Genomes Elucidate Their Genetic Diversity and Vector Capacities.</title>
        <authorList>
            <consortium name="Tick Genome and Microbiome Consortium (TIGMIC)"/>
            <person name="Jia N."/>
            <person name="Wang J."/>
            <person name="Shi W."/>
            <person name="Du L."/>
            <person name="Sun Y."/>
            <person name="Zhan W."/>
            <person name="Jiang J.F."/>
            <person name="Wang Q."/>
            <person name="Zhang B."/>
            <person name="Ji P."/>
            <person name="Bell-Sakyi L."/>
            <person name="Cui X.M."/>
            <person name="Yuan T.T."/>
            <person name="Jiang B.G."/>
            <person name="Yang W.F."/>
            <person name="Lam T.T."/>
            <person name="Chang Q.C."/>
            <person name="Ding S.J."/>
            <person name="Wang X.J."/>
            <person name="Zhu J.G."/>
            <person name="Ruan X.D."/>
            <person name="Zhao L."/>
            <person name="Wei J.T."/>
            <person name="Ye R.Z."/>
            <person name="Que T.C."/>
            <person name="Du C.H."/>
            <person name="Zhou Y.H."/>
            <person name="Cheng J.X."/>
            <person name="Dai P.F."/>
            <person name="Guo W.B."/>
            <person name="Han X.H."/>
            <person name="Huang E.J."/>
            <person name="Li L.F."/>
            <person name="Wei W."/>
            <person name="Gao Y.C."/>
            <person name="Liu J.Z."/>
            <person name="Shao H.Z."/>
            <person name="Wang X."/>
            <person name="Wang C.C."/>
            <person name="Yang T.C."/>
            <person name="Huo Q.B."/>
            <person name="Li W."/>
            <person name="Chen H.Y."/>
            <person name="Chen S.E."/>
            <person name="Zhou L.G."/>
            <person name="Ni X.B."/>
            <person name="Tian J.H."/>
            <person name="Sheng Y."/>
            <person name="Liu T."/>
            <person name="Pan Y.S."/>
            <person name="Xia L.Y."/>
            <person name="Li J."/>
            <person name="Zhao F."/>
            <person name="Cao W.C."/>
        </authorList>
    </citation>
    <scope>NUCLEOTIDE SEQUENCE [LARGE SCALE GENOMIC DNA]</scope>
    <source>
        <strain evidence="1">Iper-2018</strain>
    </source>
</reference>